<dbReference type="Pfam" id="PF03720">
    <property type="entry name" value="UDPG_MGDP_dh_C"/>
    <property type="match status" value="1"/>
</dbReference>
<evidence type="ECO:0000259" key="11">
    <source>
        <dbReference type="SMART" id="SM00984"/>
    </source>
</evidence>
<comment type="pathway">
    <text evidence="1">Nucleotide-sugar biosynthesis; UDP-alpha-D-glucuronate biosynthesis; UDP-alpha-D-glucuronate from UDP-alpha-D-glucose: step 1/1.</text>
</comment>
<feature type="binding site" evidence="9">
    <location>
        <begin position="150"/>
        <end position="153"/>
    </location>
    <ligand>
        <name>substrate</name>
    </ligand>
</feature>
<comment type="similarity">
    <text evidence="2 7">Belongs to the UDP-glucose/GDP-mannose dehydrogenase family.</text>
</comment>
<evidence type="ECO:0000256" key="9">
    <source>
        <dbReference type="PIRSR" id="PIRSR500134-2"/>
    </source>
</evidence>
<dbReference type="PANTHER" id="PTHR43750:SF3">
    <property type="entry name" value="UDP-GLUCOSE 6-DEHYDROGENASE TUAD"/>
    <property type="match status" value="1"/>
</dbReference>
<dbReference type="Gene3D" id="1.20.5.100">
    <property type="entry name" value="Cytochrome c1, transmembrane anchor, C-terminal"/>
    <property type="match status" value="1"/>
</dbReference>
<feature type="binding site" evidence="10">
    <location>
        <position position="264"/>
    </location>
    <ligand>
        <name>NAD(+)</name>
        <dbReference type="ChEBI" id="CHEBI:57540"/>
    </ligand>
</feature>
<evidence type="ECO:0000256" key="3">
    <source>
        <dbReference type="ARBA" id="ARBA00012954"/>
    </source>
</evidence>
<evidence type="ECO:0000256" key="6">
    <source>
        <dbReference type="ARBA" id="ARBA00047473"/>
    </source>
</evidence>
<evidence type="ECO:0000256" key="1">
    <source>
        <dbReference type="ARBA" id="ARBA00004701"/>
    </source>
</evidence>
<evidence type="ECO:0000313" key="12">
    <source>
        <dbReference type="EMBL" id="MBN1573520.1"/>
    </source>
</evidence>
<feature type="binding site" evidence="9">
    <location>
        <position position="205"/>
    </location>
    <ligand>
        <name>substrate</name>
    </ligand>
</feature>
<feature type="binding site" evidence="9">
    <location>
        <position position="322"/>
    </location>
    <ligand>
        <name>substrate</name>
    </ligand>
</feature>
<dbReference type="InterPro" id="IPR017476">
    <property type="entry name" value="UDP-Glc/GDP-Man"/>
</dbReference>
<proteinExistence type="inferred from homology"/>
<evidence type="ECO:0000256" key="5">
    <source>
        <dbReference type="ARBA" id="ARBA00023027"/>
    </source>
</evidence>
<dbReference type="EMBL" id="JAFGIX010000052">
    <property type="protein sequence ID" value="MBN1573520.1"/>
    <property type="molecule type" value="Genomic_DNA"/>
</dbReference>
<feature type="binding site" evidence="10">
    <location>
        <position position="30"/>
    </location>
    <ligand>
        <name>NAD(+)</name>
        <dbReference type="ChEBI" id="CHEBI:57540"/>
    </ligand>
</feature>
<dbReference type="InterPro" id="IPR036220">
    <property type="entry name" value="UDP-Glc/GDP-Man_DH_C_sf"/>
</dbReference>
<dbReference type="NCBIfam" id="TIGR03026">
    <property type="entry name" value="NDP-sugDHase"/>
    <property type="match status" value="1"/>
</dbReference>
<feature type="binding site" evidence="9">
    <location>
        <begin position="250"/>
        <end position="254"/>
    </location>
    <ligand>
        <name>substrate</name>
    </ligand>
</feature>
<evidence type="ECO:0000256" key="7">
    <source>
        <dbReference type="PIRNR" id="PIRNR000124"/>
    </source>
</evidence>
<dbReference type="SMART" id="SM00984">
    <property type="entry name" value="UDPG_MGDP_dh_C"/>
    <property type="match status" value="1"/>
</dbReference>
<dbReference type="Pfam" id="PF03721">
    <property type="entry name" value="UDPG_MGDP_dh_N"/>
    <property type="match status" value="1"/>
</dbReference>
<dbReference type="GO" id="GO:0000271">
    <property type="term" value="P:polysaccharide biosynthetic process"/>
    <property type="evidence" value="ECO:0007669"/>
    <property type="project" value="InterPro"/>
</dbReference>
<dbReference type="Proteomes" id="UP000809273">
    <property type="component" value="Unassembled WGS sequence"/>
</dbReference>
<feature type="binding site" evidence="10">
    <location>
        <position position="121"/>
    </location>
    <ligand>
        <name>NAD(+)</name>
        <dbReference type="ChEBI" id="CHEBI:57540"/>
    </ligand>
</feature>
<dbReference type="GO" id="GO:0051287">
    <property type="term" value="F:NAD binding"/>
    <property type="evidence" value="ECO:0007669"/>
    <property type="project" value="InterPro"/>
</dbReference>
<name>A0A9D8KEC6_9DELT</name>
<dbReference type="GO" id="GO:0003979">
    <property type="term" value="F:UDP-glucose 6-dehydrogenase activity"/>
    <property type="evidence" value="ECO:0007669"/>
    <property type="project" value="UniProtKB-EC"/>
</dbReference>
<dbReference type="SUPFAM" id="SSF48179">
    <property type="entry name" value="6-phosphogluconate dehydrogenase C-terminal domain-like"/>
    <property type="match status" value="1"/>
</dbReference>
<reference evidence="12" key="2">
    <citation type="submission" date="2021-01" db="EMBL/GenBank/DDBJ databases">
        <authorList>
            <person name="Hahn C.R."/>
            <person name="Youssef N.H."/>
            <person name="Elshahed M."/>
        </authorList>
    </citation>
    <scope>NUCLEOTIDE SEQUENCE</scope>
    <source>
        <strain evidence="12">Zod_Metabat.24</strain>
    </source>
</reference>
<keyword evidence="5 7" id="KW-0520">NAD</keyword>
<evidence type="ECO:0000256" key="10">
    <source>
        <dbReference type="PIRSR" id="PIRSR500134-3"/>
    </source>
</evidence>
<feature type="binding site" evidence="9">
    <location>
        <position position="258"/>
    </location>
    <ligand>
        <name>substrate</name>
    </ligand>
</feature>
<feature type="active site" description="Nucleophile" evidence="8">
    <location>
        <position position="261"/>
    </location>
</feature>
<dbReference type="AlphaFoldDB" id="A0A9D8KEC6"/>
<feature type="binding site" evidence="10">
    <location>
        <position position="153"/>
    </location>
    <ligand>
        <name>NAD(+)</name>
        <dbReference type="ChEBI" id="CHEBI:57540"/>
    </ligand>
</feature>
<dbReference type="InterPro" id="IPR028357">
    <property type="entry name" value="UDPglc_DH_bac"/>
</dbReference>
<evidence type="ECO:0000256" key="8">
    <source>
        <dbReference type="PIRSR" id="PIRSR500134-1"/>
    </source>
</evidence>
<gene>
    <name evidence="12" type="ORF">JW984_10030</name>
</gene>
<dbReference type="PROSITE" id="PS51257">
    <property type="entry name" value="PROKAR_LIPOPROTEIN"/>
    <property type="match status" value="1"/>
</dbReference>
<dbReference type="PIRSF" id="PIRSF500134">
    <property type="entry name" value="UDPglc_DH_bac"/>
    <property type="match status" value="1"/>
</dbReference>
<dbReference type="SUPFAM" id="SSF52413">
    <property type="entry name" value="UDP-glucose/GDP-mannose dehydrogenase C-terminal domain"/>
    <property type="match status" value="1"/>
</dbReference>
<accession>A0A9D8KEC6</accession>
<feature type="binding site" evidence="10">
    <location>
        <position position="329"/>
    </location>
    <ligand>
        <name>NAD(+)</name>
        <dbReference type="ChEBI" id="CHEBI:57540"/>
    </ligand>
</feature>
<reference evidence="12" key="1">
    <citation type="journal article" date="2021" name="Environ. Microbiol.">
        <title>Genomic characterization of three novel Desulfobacterota classes expand the metabolic and phylogenetic diversity of the phylum.</title>
        <authorList>
            <person name="Murphy C.L."/>
            <person name="Biggerstaff J."/>
            <person name="Eichhorn A."/>
            <person name="Ewing E."/>
            <person name="Shahan R."/>
            <person name="Soriano D."/>
            <person name="Stewart S."/>
            <person name="VanMol K."/>
            <person name="Walker R."/>
            <person name="Walters P."/>
            <person name="Elshahed M.S."/>
            <person name="Youssef N.H."/>
        </authorList>
    </citation>
    <scope>NUCLEOTIDE SEQUENCE</scope>
    <source>
        <strain evidence="12">Zod_Metabat.24</strain>
    </source>
</reference>
<feature type="binding site" evidence="10">
    <location>
        <position position="86"/>
    </location>
    <ligand>
        <name>NAD(+)</name>
        <dbReference type="ChEBI" id="CHEBI:57540"/>
    </ligand>
</feature>
<evidence type="ECO:0000256" key="4">
    <source>
        <dbReference type="ARBA" id="ARBA00023002"/>
    </source>
</evidence>
<organism evidence="12 13">
    <name type="scientific">Candidatus Zymogenus saltonus</name>
    <dbReference type="NCBI Taxonomy" id="2844893"/>
    <lineage>
        <taxon>Bacteria</taxon>
        <taxon>Deltaproteobacteria</taxon>
        <taxon>Candidatus Zymogenia</taxon>
        <taxon>Candidatus Zymogeniales</taxon>
        <taxon>Candidatus Zymogenaceae</taxon>
        <taxon>Candidatus Zymogenus</taxon>
    </lineage>
</organism>
<dbReference type="InterPro" id="IPR008927">
    <property type="entry name" value="6-PGluconate_DH-like_C_sf"/>
</dbReference>
<dbReference type="InterPro" id="IPR036291">
    <property type="entry name" value="NAD(P)-bd_dom_sf"/>
</dbReference>
<dbReference type="InterPro" id="IPR001732">
    <property type="entry name" value="UDP-Glc/GDP-Man_DH_N"/>
</dbReference>
<dbReference type="Pfam" id="PF00984">
    <property type="entry name" value="UDPG_MGDP_dh"/>
    <property type="match status" value="1"/>
</dbReference>
<dbReference type="InterPro" id="IPR014026">
    <property type="entry name" value="UDP-Glc/GDP-Man_DH_dimer"/>
</dbReference>
<feature type="domain" description="UDP-glucose/GDP-mannose dehydrogenase C-terminal" evidence="11">
    <location>
        <begin position="315"/>
        <end position="417"/>
    </location>
</feature>
<sequence>MKLCIIGTGYVGLVTGSCFADMGNDVICVDKDKAKIDALKKGELGIYEPGLSDLVSRNYSRGRLIFTTNLEEGVKNSLICFIAVGTPENEDGSADLKHVLDVAGAIGRVMDGYRIIVDKSTVPVGTADLVAQVIKKETNNEFDVVSNPEFLKEGAAVDDFMKPERIIIGTDDVRVAEIMKELYAPFIRTGNPMYIMDVKSAELTKYASNAFLATKISFMNEIANLCDRLGANVEHVRKGMGSDSRIGPKFLFPGVGFGGSCFPKDLSAIIKTSEEAGSPLRIAKSVMDVNRAQREVFIEKISSHFEGKIEALTIAVWGLSFKPQTDDIREAPSIIIAERLLESGAKLRVFDPAAMDNFKEIFGKKVYFAKDAYDAVSDSDAMVLVTEWNEFRNPDFPRIKKLMKSPVIFDGRNQYNRDEIERIGFTYYCIGRPGRKG</sequence>
<dbReference type="EC" id="1.1.1.22" evidence="3 7"/>
<feature type="binding site" evidence="10">
    <location>
        <position position="35"/>
    </location>
    <ligand>
        <name>NAD(+)</name>
        <dbReference type="ChEBI" id="CHEBI:57540"/>
    </ligand>
</feature>
<dbReference type="Gene3D" id="3.40.50.720">
    <property type="entry name" value="NAD(P)-binding Rossmann-like Domain"/>
    <property type="match status" value="2"/>
</dbReference>
<comment type="caution">
    <text evidence="12">The sequence shown here is derived from an EMBL/GenBank/DDBJ whole genome shotgun (WGS) entry which is preliminary data.</text>
</comment>
<dbReference type="SUPFAM" id="SSF51735">
    <property type="entry name" value="NAD(P)-binding Rossmann-fold domains"/>
    <property type="match status" value="1"/>
</dbReference>
<comment type="catalytic activity">
    <reaction evidence="6 7">
        <text>UDP-alpha-D-glucose + 2 NAD(+) + H2O = UDP-alpha-D-glucuronate + 2 NADH + 3 H(+)</text>
        <dbReference type="Rhea" id="RHEA:23596"/>
        <dbReference type="ChEBI" id="CHEBI:15377"/>
        <dbReference type="ChEBI" id="CHEBI:15378"/>
        <dbReference type="ChEBI" id="CHEBI:57540"/>
        <dbReference type="ChEBI" id="CHEBI:57945"/>
        <dbReference type="ChEBI" id="CHEBI:58052"/>
        <dbReference type="ChEBI" id="CHEBI:58885"/>
        <dbReference type="EC" id="1.1.1.22"/>
    </reaction>
</comment>
<protein>
    <recommendedName>
        <fullName evidence="3 7">UDP-glucose 6-dehydrogenase</fullName>
        <ecNumber evidence="3 7">1.1.1.22</ecNumber>
    </recommendedName>
</protein>
<dbReference type="PIRSF" id="PIRSF000124">
    <property type="entry name" value="UDPglc_GDPman_dh"/>
    <property type="match status" value="1"/>
</dbReference>
<dbReference type="PANTHER" id="PTHR43750">
    <property type="entry name" value="UDP-GLUCOSE 6-DEHYDROGENASE TUAD"/>
    <property type="match status" value="1"/>
</dbReference>
<keyword evidence="4 7" id="KW-0560">Oxidoreductase</keyword>
<evidence type="ECO:0000256" key="2">
    <source>
        <dbReference type="ARBA" id="ARBA00006601"/>
    </source>
</evidence>
<evidence type="ECO:0000313" key="13">
    <source>
        <dbReference type="Proteomes" id="UP000809273"/>
    </source>
</evidence>
<dbReference type="InterPro" id="IPR014027">
    <property type="entry name" value="UDP-Glc/GDP-Man_DH_C"/>
</dbReference>